<evidence type="ECO:0000256" key="1">
    <source>
        <dbReference type="SAM" id="Phobius"/>
    </source>
</evidence>
<dbReference type="AlphaFoldDB" id="A0A4S8N2C8"/>
<accession>A0A4S8N2C8</accession>
<evidence type="ECO:0000313" key="2">
    <source>
        <dbReference type="EMBL" id="THV10088.1"/>
    </source>
</evidence>
<gene>
    <name evidence="2" type="ORF">E9934_14840</name>
</gene>
<dbReference type="EMBL" id="STGW01000011">
    <property type="protein sequence ID" value="THV10088.1"/>
    <property type="molecule type" value="Genomic_DNA"/>
</dbReference>
<name>A0A4S8N2C8_9ACTN</name>
<keyword evidence="1" id="KW-0472">Membrane</keyword>
<keyword evidence="1" id="KW-0812">Transmembrane</keyword>
<feature type="transmembrane region" description="Helical" evidence="1">
    <location>
        <begin position="38"/>
        <end position="59"/>
    </location>
</feature>
<dbReference type="Proteomes" id="UP000307087">
    <property type="component" value="Unassembled WGS sequence"/>
</dbReference>
<proteinExistence type="predicted"/>
<evidence type="ECO:0000313" key="3">
    <source>
        <dbReference type="Proteomes" id="UP000307087"/>
    </source>
</evidence>
<organism evidence="2 3">
    <name type="scientific">Nocardioides caeni</name>
    <dbReference type="NCBI Taxonomy" id="574700"/>
    <lineage>
        <taxon>Bacteria</taxon>
        <taxon>Bacillati</taxon>
        <taxon>Actinomycetota</taxon>
        <taxon>Actinomycetes</taxon>
        <taxon>Propionibacteriales</taxon>
        <taxon>Nocardioidaceae</taxon>
        <taxon>Nocardioides</taxon>
    </lineage>
</organism>
<sequence>MFLALGTLLMAREANHGDGLDMVTCVRGRSDCAVDEWAAVNLAPTLTVVGVAALVLGGLARLVEHWIVSVFHVVSGIAVGVCGGLMLLFMAWDDQRCQASAVCSSAPHRKLPDSFYVWRYLGDGEVAFGEEWLAWGLAGGATATAVIAARFWSARN</sequence>
<comment type="caution">
    <text evidence="2">The sequence shown here is derived from an EMBL/GenBank/DDBJ whole genome shotgun (WGS) entry which is preliminary data.</text>
</comment>
<dbReference type="RefSeq" id="WP_136563681.1">
    <property type="nucleotide sequence ID" value="NZ_BAABLS010000006.1"/>
</dbReference>
<protein>
    <submittedName>
        <fullName evidence="2">Uncharacterized protein</fullName>
    </submittedName>
</protein>
<keyword evidence="1" id="KW-1133">Transmembrane helix</keyword>
<keyword evidence="3" id="KW-1185">Reference proteome</keyword>
<reference evidence="2 3" key="1">
    <citation type="journal article" date="2009" name="Int. J. Syst. Evol. Microbiol.">
        <title>Nocardioides caeni sp. nov., isolated from wastewater.</title>
        <authorList>
            <person name="Yoon J.H."/>
            <person name="Kang S.J."/>
            <person name="Park S."/>
            <person name="Kim W."/>
            <person name="Oh T.K."/>
        </authorList>
    </citation>
    <scope>NUCLEOTIDE SEQUENCE [LARGE SCALE GENOMIC DNA]</scope>
    <source>
        <strain evidence="2 3">DSM 23134</strain>
    </source>
</reference>
<feature type="transmembrane region" description="Helical" evidence="1">
    <location>
        <begin position="132"/>
        <end position="152"/>
    </location>
</feature>
<feature type="transmembrane region" description="Helical" evidence="1">
    <location>
        <begin position="66"/>
        <end position="92"/>
    </location>
</feature>